<gene>
    <name evidence="1" type="ORF">AVEN_14386_1</name>
</gene>
<evidence type="ECO:0000313" key="2">
    <source>
        <dbReference type="Proteomes" id="UP000499080"/>
    </source>
</evidence>
<accession>A0A4Y2M567</accession>
<reference evidence="1 2" key="1">
    <citation type="journal article" date="2019" name="Sci. Rep.">
        <title>Orb-weaving spider Araneus ventricosus genome elucidates the spidroin gene catalogue.</title>
        <authorList>
            <person name="Kono N."/>
            <person name="Nakamura H."/>
            <person name="Ohtoshi R."/>
            <person name="Moran D.A.P."/>
            <person name="Shinohara A."/>
            <person name="Yoshida Y."/>
            <person name="Fujiwara M."/>
            <person name="Mori M."/>
            <person name="Tomita M."/>
            <person name="Arakawa K."/>
        </authorList>
    </citation>
    <scope>NUCLEOTIDE SEQUENCE [LARGE SCALE GENOMIC DNA]</scope>
</reference>
<dbReference type="AlphaFoldDB" id="A0A4Y2M567"/>
<sequence length="83" mass="9275">MLARVSLIACCGSNAHSCSKACWIWWRVPGSTLRPAIRLPNMPHTCSMGFRSVDLPGTPSVEWFHFPDNSAPIVLYAGERYRP</sequence>
<organism evidence="1 2">
    <name type="scientific">Araneus ventricosus</name>
    <name type="common">Orbweaver spider</name>
    <name type="synonym">Epeira ventricosa</name>
    <dbReference type="NCBI Taxonomy" id="182803"/>
    <lineage>
        <taxon>Eukaryota</taxon>
        <taxon>Metazoa</taxon>
        <taxon>Ecdysozoa</taxon>
        <taxon>Arthropoda</taxon>
        <taxon>Chelicerata</taxon>
        <taxon>Arachnida</taxon>
        <taxon>Araneae</taxon>
        <taxon>Araneomorphae</taxon>
        <taxon>Entelegynae</taxon>
        <taxon>Araneoidea</taxon>
        <taxon>Araneidae</taxon>
        <taxon>Araneus</taxon>
    </lineage>
</organism>
<name>A0A4Y2M567_ARAVE</name>
<evidence type="ECO:0000313" key="1">
    <source>
        <dbReference type="EMBL" id="GBN20816.1"/>
    </source>
</evidence>
<dbReference type="EMBL" id="BGPR01006662">
    <property type="protein sequence ID" value="GBN20816.1"/>
    <property type="molecule type" value="Genomic_DNA"/>
</dbReference>
<keyword evidence="2" id="KW-1185">Reference proteome</keyword>
<proteinExistence type="predicted"/>
<dbReference type="Proteomes" id="UP000499080">
    <property type="component" value="Unassembled WGS sequence"/>
</dbReference>
<protein>
    <submittedName>
        <fullName evidence="1">Uncharacterized protein</fullName>
    </submittedName>
</protein>
<comment type="caution">
    <text evidence="1">The sequence shown here is derived from an EMBL/GenBank/DDBJ whole genome shotgun (WGS) entry which is preliminary data.</text>
</comment>